<evidence type="ECO:0000256" key="8">
    <source>
        <dbReference type="ARBA" id="ARBA00023233"/>
    </source>
</evidence>
<dbReference type="Pfam" id="PF17776">
    <property type="entry name" value="NLRC4_HD2"/>
    <property type="match status" value="1"/>
</dbReference>
<keyword evidence="2" id="KW-0963">Cytoplasm</keyword>
<organism evidence="10 11">
    <name type="scientific">Eptatretus burgeri</name>
    <name type="common">Inshore hagfish</name>
    <dbReference type="NCBI Taxonomy" id="7764"/>
    <lineage>
        <taxon>Eukaryota</taxon>
        <taxon>Metazoa</taxon>
        <taxon>Chordata</taxon>
        <taxon>Craniata</taxon>
        <taxon>Vertebrata</taxon>
        <taxon>Cyclostomata</taxon>
        <taxon>Myxini</taxon>
        <taxon>Myxiniformes</taxon>
        <taxon>Myxinidae</taxon>
        <taxon>Eptatretinae</taxon>
        <taxon>Eptatretus</taxon>
    </lineage>
</organism>
<proteinExistence type="predicted"/>
<dbReference type="Ensembl" id="ENSEBUT00000001089.1">
    <property type="protein sequence ID" value="ENSEBUP00000000783.1"/>
    <property type="gene ID" value="ENSEBUG00000000781.1"/>
</dbReference>
<evidence type="ECO:0000256" key="3">
    <source>
        <dbReference type="ARBA" id="ARBA00022737"/>
    </source>
</evidence>
<dbReference type="InterPro" id="IPR007111">
    <property type="entry name" value="NACHT_NTPase"/>
</dbReference>
<dbReference type="InterPro" id="IPR027417">
    <property type="entry name" value="P-loop_NTPase"/>
</dbReference>
<sequence>MRQTRRLGCAGCSQLQSRTEEHSSRRDAIIKSFSIIFRGGSAPPSPAPIGWTACRGSAFLRRTALALVRASPIGRKMTHTLIWREARTKRSMPIFGPSETLCDHIGAKSTPPGAWNSAHAHARMPASMRRVRTMPRAEGCCWGKNPIYKITSQLCVLCPVNESTSHCRYSFFCLAAVEKFKEKLRKHHEAATRCIRTYSKQEALELDTIFVEPCLQTIRSNREEAGPVTLPDLLPPPEVAKGRNVVVVSGDAGSGKSTLLLKLIRDWALKKSYGTFGLLFYFRCSDLSLLDCKVSLQELLFDRCCCPDIRRDLVIQRILKEPQRVLLCFDALDEFRQLLGDTTPVCASHDCQVSIATLLVNLLQGTLLLETTKVVTTRIPEDIQPLFSSTVARTVVVAGFTPEGVLTYQKHFPQNDDGRQAALDLLTSSPQIRGLCQLPIYSWIIAKSHSCIRSAELNNSSSCKSTLTTTEVLLSLVQVFLEHNMTTTKARCRVALFEEAKPAIWRLGKLALNGLVNGDTSFCDKDLNTCEIEESDLALGFVSKSRYTVGCDINEIFSFLHTTLQTFLAAIFLTTSHNALTLLEHFPNYQRPLFPFKFFLCGGFNAHFQKTSQLSESKKSNLKVLSHFLSGLLSKHNEKLIVTMAGGCHSLNRNRKTLDHHLQRSMRLLFRNLAASVGRRPSDMAFSTDHLTDDFLWLTSCAYEFGEEAVAKQLAKDIPVRHMKLHHMSLPPGTCTHLAYVLLHLPGRVELRLDNNFIGDLGVDQLLPCIDKFTELRLNTPRPQMVSPHPCHCRLFKNKLTDAVADDLARLDLIYFVALFFSSSRIGGNNFTSRGGAVIAKALKHNTRLKVIGLWGNSIGDKGAIAFAEVLEENNTLERLRSIDPSYLSWAYHVIIPGSFIGKEYSPERDTTQTQVTLKWLLPQSTGTHFTHFGRLKG</sequence>
<evidence type="ECO:0000256" key="7">
    <source>
        <dbReference type="ARBA" id="ARBA00023198"/>
    </source>
</evidence>
<dbReference type="GeneTree" id="ENSGT00940000160934"/>
<dbReference type="Gene3D" id="3.80.10.10">
    <property type="entry name" value="Ribonuclease Inhibitor"/>
    <property type="match status" value="1"/>
</dbReference>
<evidence type="ECO:0000256" key="1">
    <source>
        <dbReference type="ARBA" id="ARBA00004110"/>
    </source>
</evidence>
<accession>A0A8C4N2P2</accession>
<dbReference type="GO" id="GO:0005524">
    <property type="term" value="F:ATP binding"/>
    <property type="evidence" value="ECO:0007669"/>
    <property type="project" value="UniProtKB-KW"/>
</dbReference>
<reference evidence="10" key="2">
    <citation type="submission" date="2025-09" db="UniProtKB">
        <authorList>
            <consortium name="Ensembl"/>
        </authorList>
    </citation>
    <scope>IDENTIFICATION</scope>
</reference>
<dbReference type="InterPro" id="IPR032675">
    <property type="entry name" value="LRR_dom_sf"/>
</dbReference>
<dbReference type="GO" id="GO:0045087">
    <property type="term" value="P:innate immune response"/>
    <property type="evidence" value="ECO:0007669"/>
    <property type="project" value="UniProtKB-KW"/>
</dbReference>
<dbReference type="SUPFAM" id="SSF52047">
    <property type="entry name" value="RNI-like"/>
    <property type="match status" value="1"/>
</dbReference>
<dbReference type="SUPFAM" id="SSF52540">
    <property type="entry name" value="P-loop containing nucleoside triphosphate hydrolases"/>
    <property type="match status" value="1"/>
</dbReference>
<evidence type="ECO:0000313" key="11">
    <source>
        <dbReference type="Proteomes" id="UP000694388"/>
    </source>
</evidence>
<keyword evidence="3" id="KW-0677">Repeat</keyword>
<dbReference type="PANTHER" id="PTHR45690:SF19">
    <property type="entry name" value="NACHT, LRR AND PYD DOMAINS-CONTAINING PROTEIN 3"/>
    <property type="match status" value="1"/>
</dbReference>
<evidence type="ECO:0000256" key="6">
    <source>
        <dbReference type="ARBA" id="ARBA00022843"/>
    </source>
</evidence>
<feature type="domain" description="NACHT" evidence="9">
    <location>
        <begin position="244"/>
        <end position="378"/>
    </location>
</feature>
<dbReference type="Pfam" id="PF17779">
    <property type="entry name" value="WHD_NOD2"/>
    <property type="match status" value="1"/>
</dbReference>
<dbReference type="InterPro" id="IPR041075">
    <property type="entry name" value="NOD1/2_WH"/>
</dbReference>
<dbReference type="OMA" id="HEAATRC"/>
<evidence type="ECO:0000256" key="4">
    <source>
        <dbReference type="ARBA" id="ARBA00022741"/>
    </source>
</evidence>
<protein>
    <submittedName>
        <fullName evidence="10">Nucleotide-binding oligomerization domain containing 2</fullName>
    </submittedName>
</protein>
<dbReference type="GO" id="GO:0005829">
    <property type="term" value="C:cytosol"/>
    <property type="evidence" value="ECO:0007669"/>
    <property type="project" value="UniProtKB-SubCell"/>
</dbReference>
<evidence type="ECO:0000256" key="5">
    <source>
        <dbReference type="ARBA" id="ARBA00022840"/>
    </source>
</evidence>
<dbReference type="InterPro" id="IPR041267">
    <property type="entry name" value="NLRP_HD2"/>
</dbReference>
<dbReference type="Pfam" id="PF05729">
    <property type="entry name" value="NACHT"/>
    <property type="match status" value="1"/>
</dbReference>
<dbReference type="GO" id="GO:0006954">
    <property type="term" value="P:inflammatory response"/>
    <property type="evidence" value="ECO:0007669"/>
    <property type="project" value="UniProtKB-KW"/>
</dbReference>
<keyword evidence="5" id="KW-0067">ATP-binding</keyword>
<keyword evidence="7" id="KW-0395">Inflammatory response</keyword>
<keyword evidence="8" id="KW-1271">Inflammasome</keyword>
<dbReference type="AlphaFoldDB" id="A0A8C4N2P2"/>
<reference evidence="10" key="1">
    <citation type="submission" date="2025-08" db="UniProtKB">
        <authorList>
            <consortium name="Ensembl"/>
        </authorList>
    </citation>
    <scope>IDENTIFICATION</scope>
</reference>
<keyword evidence="11" id="KW-1185">Reference proteome</keyword>
<comment type="subcellular location">
    <subcellularLocation>
        <location evidence="1">Inflammasome</location>
    </subcellularLocation>
</comment>
<keyword evidence="4" id="KW-0547">Nucleotide-binding</keyword>
<dbReference type="SMART" id="SM00368">
    <property type="entry name" value="LRR_RI"/>
    <property type="match status" value="3"/>
</dbReference>
<evidence type="ECO:0000256" key="2">
    <source>
        <dbReference type="ARBA" id="ARBA00022490"/>
    </source>
</evidence>
<name>A0A8C4N2P2_EPTBU</name>
<dbReference type="PROSITE" id="PS50837">
    <property type="entry name" value="NACHT"/>
    <property type="match status" value="1"/>
</dbReference>
<dbReference type="InterPro" id="IPR050637">
    <property type="entry name" value="NLRP_innate_immun_reg"/>
</dbReference>
<dbReference type="PANTHER" id="PTHR45690">
    <property type="entry name" value="NACHT, LRR AND PYD DOMAINS-CONTAINING PROTEIN 12"/>
    <property type="match status" value="1"/>
</dbReference>
<dbReference type="Gene3D" id="3.40.50.300">
    <property type="entry name" value="P-loop containing nucleotide triphosphate hydrolases"/>
    <property type="match status" value="1"/>
</dbReference>
<evidence type="ECO:0000259" key="9">
    <source>
        <dbReference type="PROSITE" id="PS50837"/>
    </source>
</evidence>
<keyword evidence="6" id="KW-0832">Ubl conjugation</keyword>
<dbReference type="Proteomes" id="UP000694388">
    <property type="component" value="Unplaced"/>
</dbReference>
<evidence type="ECO:0000313" key="10">
    <source>
        <dbReference type="Ensembl" id="ENSEBUP00000000783.1"/>
    </source>
</evidence>